<reference evidence="10 11" key="1">
    <citation type="journal article" date="2013" name="Genome Announc.">
        <title>Draft Genome Sequence of Shewanella decolorationis S12, a Dye-Degrading Bacterium Isolated from a Wastewater Treatment Plant.</title>
        <authorList>
            <person name="Xu M."/>
            <person name="Fang Y."/>
            <person name="Liu J."/>
            <person name="Chen X."/>
            <person name="Sun G."/>
            <person name="Guo J."/>
            <person name="Hua Z."/>
            <person name="Tu Q."/>
            <person name="Wu L."/>
            <person name="Zhou J."/>
            <person name="Liu X."/>
        </authorList>
    </citation>
    <scope>NUCLEOTIDE SEQUENCE [LARGE SCALE GENOMIC DNA]</scope>
    <source>
        <strain evidence="10 11">S12</strain>
    </source>
</reference>
<evidence type="ECO:0000259" key="9">
    <source>
        <dbReference type="PROSITE" id="PS51352"/>
    </source>
</evidence>
<dbReference type="SUPFAM" id="SSF52833">
    <property type="entry name" value="Thioredoxin-like"/>
    <property type="match status" value="1"/>
</dbReference>
<accession>A0ABP2Z8R1</accession>
<keyword evidence="6" id="KW-1015">Disulfide bond</keyword>
<evidence type="ECO:0000256" key="5">
    <source>
        <dbReference type="ARBA" id="ARBA00022764"/>
    </source>
</evidence>
<dbReference type="CDD" id="cd03019">
    <property type="entry name" value="DsbA_DsbA"/>
    <property type="match status" value="1"/>
</dbReference>
<comment type="subcellular location">
    <subcellularLocation>
        <location evidence="1">Periplasm</location>
    </subcellularLocation>
</comment>
<evidence type="ECO:0000256" key="7">
    <source>
        <dbReference type="ARBA" id="ARBA00023284"/>
    </source>
</evidence>
<comment type="caution">
    <text evidence="10">The sequence shown here is derived from an EMBL/GenBank/DDBJ whole genome shotgun (WGS) entry which is preliminary data.</text>
</comment>
<dbReference type="Pfam" id="PF01323">
    <property type="entry name" value="DSBA"/>
    <property type="match status" value="1"/>
</dbReference>
<evidence type="ECO:0000256" key="6">
    <source>
        <dbReference type="ARBA" id="ARBA00023157"/>
    </source>
</evidence>
<evidence type="ECO:0000313" key="10">
    <source>
        <dbReference type="EMBL" id="ESE42117.1"/>
    </source>
</evidence>
<dbReference type="InterPro" id="IPR036249">
    <property type="entry name" value="Thioredoxin-like_sf"/>
</dbReference>
<dbReference type="Proteomes" id="UP000017548">
    <property type="component" value="Unassembled WGS sequence"/>
</dbReference>
<keyword evidence="5" id="KW-0574">Periplasm</keyword>
<name>A0ABP2Z8R1_9GAMM</name>
<dbReference type="InterPro" id="IPR013766">
    <property type="entry name" value="Thioredoxin_domain"/>
</dbReference>
<evidence type="ECO:0000256" key="4">
    <source>
        <dbReference type="ARBA" id="ARBA00022729"/>
    </source>
</evidence>
<keyword evidence="11" id="KW-1185">Reference proteome</keyword>
<keyword evidence="7" id="KW-0676">Redox-active center</keyword>
<dbReference type="Gene3D" id="3.40.30.10">
    <property type="entry name" value="Glutaredoxin"/>
    <property type="match status" value="1"/>
</dbReference>
<gene>
    <name evidence="10" type="ORF">SHD_1187</name>
</gene>
<protein>
    <recommendedName>
        <fullName evidence="3">Thiol:disulfide interchange protein DsbA</fullName>
    </recommendedName>
</protein>
<evidence type="ECO:0000256" key="2">
    <source>
        <dbReference type="ARBA" id="ARBA00005791"/>
    </source>
</evidence>
<proteinExistence type="inferred from homology"/>
<feature type="transmembrane region" description="Helical" evidence="8">
    <location>
        <begin position="41"/>
        <end position="60"/>
    </location>
</feature>
<dbReference type="InterPro" id="IPR050824">
    <property type="entry name" value="Thiol_disulfide_DsbA"/>
</dbReference>
<dbReference type="EMBL" id="AXZL01000055">
    <property type="protein sequence ID" value="ESE42117.1"/>
    <property type="molecule type" value="Genomic_DNA"/>
</dbReference>
<evidence type="ECO:0000256" key="3">
    <source>
        <dbReference type="ARBA" id="ARBA00013831"/>
    </source>
</evidence>
<keyword evidence="8" id="KW-0812">Transmembrane</keyword>
<dbReference type="PROSITE" id="PS51352">
    <property type="entry name" value="THIOREDOXIN_2"/>
    <property type="match status" value="1"/>
</dbReference>
<keyword evidence="8" id="KW-1133">Transmembrane helix</keyword>
<keyword evidence="4" id="KW-0732">Signal</keyword>
<organism evidence="10 11">
    <name type="scientific">Shewanella decolorationis S12</name>
    <dbReference type="NCBI Taxonomy" id="1353536"/>
    <lineage>
        <taxon>Bacteria</taxon>
        <taxon>Pseudomonadati</taxon>
        <taxon>Pseudomonadota</taxon>
        <taxon>Gammaproteobacteria</taxon>
        <taxon>Alteromonadales</taxon>
        <taxon>Shewanellaceae</taxon>
        <taxon>Shewanella</taxon>
    </lineage>
</organism>
<dbReference type="InterPro" id="IPR001853">
    <property type="entry name" value="DSBA-like_thioredoxin_dom"/>
</dbReference>
<sequence>MFKNLSHILRYLNGLCVSQTTYDSMMQLLIRRENMKSLTNFVRSLAALACGLVLSASFALQAANFEEGKDYVTVAGINEAQKPVLREFFSYNCPHCYKQEPFVASTVKLLGKDVAFERTPVGAGRPAWELSQLAYFVAQKLKMTQQVHEAIFKQIHEKGEQFTRPEQVKAFFVAQGAKADDVDAAMNSVDAKFTMMNYDSQAELSGIKGVPSLLVNGRYLVTSKVHTPEELAELVKFLAAK</sequence>
<keyword evidence="8" id="KW-0472">Membrane</keyword>
<evidence type="ECO:0000256" key="1">
    <source>
        <dbReference type="ARBA" id="ARBA00004418"/>
    </source>
</evidence>
<dbReference type="PANTHER" id="PTHR35891:SF2">
    <property type="entry name" value="THIOL:DISULFIDE INTERCHANGE PROTEIN DSBA"/>
    <property type="match status" value="1"/>
</dbReference>
<feature type="domain" description="Thioredoxin" evidence="9">
    <location>
        <begin position="52"/>
        <end position="240"/>
    </location>
</feature>
<comment type="similarity">
    <text evidence="2">Belongs to the thioredoxin family. DsbA subfamily.</text>
</comment>
<dbReference type="PANTHER" id="PTHR35891">
    <property type="entry name" value="THIOL:DISULFIDE INTERCHANGE PROTEIN DSBA"/>
    <property type="match status" value="1"/>
</dbReference>
<evidence type="ECO:0000313" key="11">
    <source>
        <dbReference type="Proteomes" id="UP000017548"/>
    </source>
</evidence>
<evidence type="ECO:0000256" key="8">
    <source>
        <dbReference type="SAM" id="Phobius"/>
    </source>
</evidence>
<dbReference type="InterPro" id="IPR023205">
    <property type="entry name" value="DsbA/DsbL"/>
</dbReference>